<dbReference type="WBParaSite" id="ES5_v2.g20439.t1">
    <property type="protein sequence ID" value="ES5_v2.g20439.t1"/>
    <property type="gene ID" value="ES5_v2.g20439"/>
</dbReference>
<dbReference type="Proteomes" id="UP000887579">
    <property type="component" value="Unplaced"/>
</dbReference>
<protein>
    <submittedName>
        <fullName evidence="2">Uncharacterized protein</fullName>
    </submittedName>
</protein>
<sequence length="107" mass="12080">MEMAIDFCHGFSLKDLNYPETFSLLFYANVWEIADLKNLLEGRLIDKMGPSNVVNIANAALAGNCGYFQSTCKEYIIRYLKTGKIVRSYASLSEKLCKEIVELLKGD</sequence>
<accession>A0AC34FSM9</accession>
<name>A0AC34FSM9_9BILA</name>
<evidence type="ECO:0000313" key="2">
    <source>
        <dbReference type="WBParaSite" id="ES5_v2.g20439.t1"/>
    </source>
</evidence>
<reference evidence="2" key="1">
    <citation type="submission" date="2022-11" db="UniProtKB">
        <authorList>
            <consortium name="WormBaseParasite"/>
        </authorList>
    </citation>
    <scope>IDENTIFICATION</scope>
</reference>
<organism evidence="1 2">
    <name type="scientific">Panagrolaimus sp. ES5</name>
    <dbReference type="NCBI Taxonomy" id="591445"/>
    <lineage>
        <taxon>Eukaryota</taxon>
        <taxon>Metazoa</taxon>
        <taxon>Ecdysozoa</taxon>
        <taxon>Nematoda</taxon>
        <taxon>Chromadorea</taxon>
        <taxon>Rhabditida</taxon>
        <taxon>Tylenchina</taxon>
        <taxon>Panagrolaimomorpha</taxon>
        <taxon>Panagrolaimoidea</taxon>
        <taxon>Panagrolaimidae</taxon>
        <taxon>Panagrolaimus</taxon>
    </lineage>
</organism>
<proteinExistence type="predicted"/>
<evidence type="ECO:0000313" key="1">
    <source>
        <dbReference type="Proteomes" id="UP000887579"/>
    </source>
</evidence>